<feature type="compositionally biased region" description="Basic and acidic residues" evidence="14">
    <location>
        <begin position="760"/>
        <end position="772"/>
    </location>
</feature>
<reference evidence="17" key="1">
    <citation type="journal article" date="2021" name="Cell">
        <title>Tracing the genetic footprints of vertebrate landing in non-teleost ray-finned fishes.</title>
        <authorList>
            <person name="Bi X."/>
            <person name="Wang K."/>
            <person name="Yang L."/>
            <person name="Pan H."/>
            <person name="Jiang H."/>
            <person name="Wei Q."/>
            <person name="Fang M."/>
            <person name="Yu H."/>
            <person name="Zhu C."/>
            <person name="Cai Y."/>
            <person name="He Y."/>
            <person name="Gan X."/>
            <person name="Zeng H."/>
            <person name="Yu D."/>
            <person name="Zhu Y."/>
            <person name="Jiang H."/>
            <person name="Qiu Q."/>
            <person name="Yang H."/>
            <person name="Zhang Y.E."/>
            <person name="Wang W."/>
            <person name="Zhu M."/>
            <person name="He S."/>
            <person name="Zhang G."/>
        </authorList>
    </citation>
    <scope>NUCLEOTIDE SEQUENCE</scope>
    <source>
        <strain evidence="17">Allg_001</strain>
    </source>
</reference>
<dbReference type="SUPFAM" id="SSF57184">
    <property type="entry name" value="Growth factor receptor domain"/>
    <property type="match status" value="1"/>
</dbReference>
<dbReference type="PROSITE" id="PS50026">
    <property type="entry name" value="EGF_3"/>
    <property type="match status" value="3"/>
</dbReference>
<keyword evidence="11" id="KW-0325">Glycoprotein</keyword>
<keyword evidence="7 15" id="KW-1133">Transmembrane helix</keyword>
<feature type="disulfide bond" evidence="12">
    <location>
        <begin position="537"/>
        <end position="547"/>
    </location>
</feature>
<keyword evidence="5" id="KW-0732">Signal</keyword>
<evidence type="ECO:0000256" key="11">
    <source>
        <dbReference type="ARBA" id="ARBA00023180"/>
    </source>
</evidence>
<dbReference type="AlphaFoldDB" id="A0A8J7NSS1"/>
<evidence type="ECO:0000259" key="16">
    <source>
        <dbReference type="PROSITE" id="PS50026"/>
    </source>
</evidence>
<dbReference type="CDD" id="cd00054">
    <property type="entry name" value="EGF_CA"/>
    <property type="match status" value="2"/>
</dbReference>
<gene>
    <name evidence="17" type="primary">Lrp1_0</name>
    <name evidence="17" type="ORF">GTO95_0014171</name>
</gene>
<dbReference type="PANTHER" id="PTHR22722:SF14">
    <property type="entry name" value="MEGALIN, ISOFORM A"/>
    <property type="match status" value="1"/>
</dbReference>
<keyword evidence="8 15" id="KW-0472">Membrane</keyword>
<dbReference type="PROSITE" id="PS01186">
    <property type="entry name" value="EGF_2"/>
    <property type="match status" value="3"/>
</dbReference>
<keyword evidence="3" id="KW-0254">Endocytosis</keyword>
<name>A0A8J7NSS1_ATRSP</name>
<evidence type="ECO:0000256" key="13">
    <source>
        <dbReference type="PROSITE-ProRule" id="PRU00461"/>
    </source>
</evidence>
<evidence type="ECO:0000256" key="6">
    <source>
        <dbReference type="ARBA" id="ARBA00022737"/>
    </source>
</evidence>
<dbReference type="InterPro" id="IPR001881">
    <property type="entry name" value="EGF-like_Ca-bd_dom"/>
</dbReference>
<feature type="compositionally biased region" description="Low complexity" evidence="14">
    <location>
        <begin position="158"/>
        <end position="167"/>
    </location>
</feature>
<keyword evidence="18" id="KW-1185">Reference proteome</keyword>
<feature type="domain" description="EGF-like" evidence="16">
    <location>
        <begin position="425"/>
        <end position="458"/>
    </location>
</feature>
<organism evidence="17 18">
    <name type="scientific">Atractosteus spatula</name>
    <name type="common">Alligator gar</name>
    <name type="synonym">Lepisosteus spatula</name>
    <dbReference type="NCBI Taxonomy" id="7917"/>
    <lineage>
        <taxon>Eukaryota</taxon>
        <taxon>Metazoa</taxon>
        <taxon>Chordata</taxon>
        <taxon>Craniata</taxon>
        <taxon>Vertebrata</taxon>
        <taxon>Euteleostomi</taxon>
        <taxon>Actinopterygii</taxon>
        <taxon>Neopterygii</taxon>
        <taxon>Holostei</taxon>
        <taxon>Semionotiformes</taxon>
        <taxon>Lepisosteidae</taxon>
        <taxon>Atractosteus</taxon>
    </lineage>
</organism>
<proteinExistence type="predicted"/>
<dbReference type="Proteomes" id="UP000736164">
    <property type="component" value="Unassembled WGS sequence"/>
</dbReference>
<dbReference type="InterPro" id="IPR051221">
    <property type="entry name" value="LDLR-related"/>
</dbReference>
<dbReference type="Gene3D" id="2.10.25.10">
    <property type="entry name" value="Laminin"/>
    <property type="match status" value="7"/>
</dbReference>
<evidence type="ECO:0000256" key="2">
    <source>
        <dbReference type="ARBA" id="ARBA00022536"/>
    </source>
</evidence>
<feature type="domain" description="EGF-like" evidence="16">
    <location>
        <begin position="533"/>
        <end position="569"/>
    </location>
</feature>
<dbReference type="SMART" id="SM00135">
    <property type="entry name" value="LY"/>
    <property type="match status" value="5"/>
</dbReference>
<feature type="region of interest" description="Disordered" evidence="14">
    <location>
        <begin position="754"/>
        <end position="779"/>
    </location>
</feature>
<keyword evidence="2 12" id="KW-0245">EGF-like domain</keyword>
<evidence type="ECO:0000256" key="10">
    <source>
        <dbReference type="ARBA" id="ARBA00023170"/>
    </source>
</evidence>
<keyword evidence="10" id="KW-0675">Receptor</keyword>
<evidence type="ECO:0000256" key="8">
    <source>
        <dbReference type="ARBA" id="ARBA00023136"/>
    </source>
</evidence>
<dbReference type="GO" id="GO:0005509">
    <property type="term" value="F:calcium ion binding"/>
    <property type="evidence" value="ECO:0007669"/>
    <property type="project" value="InterPro"/>
</dbReference>
<feature type="disulfide bond" evidence="12">
    <location>
        <begin position="487"/>
        <end position="496"/>
    </location>
</feature>
<evidence type="ECO:0000256" key="9">
    <source>
        <dbReference type="ARBA" id="ARBA00023157"/>
    </source>
</evidence>
<evidence type="ECO:0000256" key="7">
    <source>
        <dbReference type="ARBA" id="ARBA00022989"/>
    </source>
</evidence>
<dbReference type="PANTHER" id="PTHR22722">
    <property type="entry name" value="LOW-DENSITY LIPOPROTEIN RECEPTOR-RELATED PROTEIN 2-RELATED"/>
    <property type="match status" value="1"/>
</dbReference>
<dbReference type="PROSITE" id="PS00022">
    <property type="entry name" value="EGF_1"/>
    <property type="match status" value="3"/>
</dbReference>
<evidence type="ECO:0000256" key="15">
    <source>
        <dbReference type="SAM" id="Phobius"/>
    </source>
</evidence>
<keyword evidence="6" id="KW-0677">Repeat</keyword>
<dbReference type="GO" id="GO:0016324">
    <property type="term" value="C:apical plasma membrane"/>
    <property type="evidence" value="ECO:0007669"/>
    <property type="project" value="TreeGrafter"/>
</dbReference>
<feature type="region of interest" description="Disordered" evidence="14">
    <location>
        <begin position="158"/>
        <end position="177"/>
    </location>
</feature>
<feature type="disulfide bond" evidence="12">
    <location>
        <begin position="559"/>
        <end position="568"/>
    </location>
</feature>
<feature type="repeat" description="LDL-receptor class B" evidence="13">
    <location>
        <begin position="241"/>
        <end position="284"/>
    </location>
</feature>
<dbReference type="GO" id="GO:0006898">
    <property type="term" value="P:receptor-mediated endocytosis"/>
    <property type="evidence" value="ECO:0007669"/>
    <property type="project" value="TreeGrafter"/>
</dbReference>
<feature type="non-terminal residue" evidence="17">
    <location>
        <position position="779"/>
    </location>
</feature>
<evidence type="ECO:0000313" key="18">
    <source>
        <dbReference type="Proteomes" id="UP000736164"/>
    </source>
</evidence>
<dbReference type="Gene3D" id="2.120.10.30">
    <property type="entry name" value="TolB, C-terminal domain"/>
    <property type="match status" value="1"/>
</dbReference>
<evidence type="ECO:0000256" key="1">
    <source>
        <dbReference type="ARBA" id="ARBA00004479"/>
    </source>
</evidence>
<evidence type="ECO:0000256" key="14">
    <source>
        <dbReference type="SAM" id="MobiDB-lite"/>
    </source>
</evidence>
<sequence>MGCKKESSKNHCQSNRTVCTEWGEAQCVTNGSDSFCSCKPGFQKTESNRCEDKNECLQFGLCSHICNNTLGSYKCSCHKNFIKINDTCKADYHNRQVLYIADDNEIRSLDPSLPNWVYEQTFQGDANVRIDAMDLHLKRNRIFWTNWHTGRISYYELPESSPNSNSNRNRRQSENRVTDLEIPGLKMPRGIAVDWVADNIYWTDSGRDVIEVAHMDGLNRKTLISGMIDEPYAIVVDPQRGTMYWADWGNHPKIETAAMDGTMRETLVQENIQWPTGLAVDYFNERLYWADAKLSVIGSVRLNGTDPVVAISSHKNKLHHPFSIDIFEDYIYGVTYINNFVFRVNKFGKGPMENLTTGINHATDVVLYHRYKQPEMTNPCDRKKCEWLCLLSPSGPVCTCPNGHTLDNGTCVEVPSPTQSPSSPTTGTCNIQCLNGGSCFLNARKQAKCRCQPNYSGEKCEINQCRDYCQNGGTCTASPTGIPTCRCPTGFTGPSCHQHTCKDYCQNNGNCTVNQGNQPTCRCPSDFLGDKCQYRKCEGYCLHGGTCQQTANGTKLCRCVPQYDGWMCEIDKCHYCKEGKCIPTNPNKPTGEVTCNCSSGVIAPSCYTCADYCVHGECTTNSRTRLQECKCQAGYGGQRCEDKVTTLDSTENSGRTASIVIPILLLLLAALLIVGTVVWYRRRMRGAKGFTHQRMTNGAMNVEIGNPAYKIYEGEPDDDAGELLDSDFTLDPDKPTNFTNPVYATLYMGAHSSRNSLASTDEKKELLSRGEEDLGDPLA</sequence>
<feature type="disulfide bond" evidence="12">
    <location>
        <begin position="465"/>
        <end position="475"/>
    </location>
</feature>
<protein>
    <submittedName>
        <fullName evidence="17">LRP1 protein</fullName>
    </submittedName>
</protein>
<comment type="subcellular location">
    <subcellularLocation>
        <location evidence="1">Membrane</location>
        <topology evidence="1">Single-pass type I membrane protein</topology>
    </subcellularLocation>
</comment>
<dbReference type="Pfam" id="PF00058">
    <property type="entry name" value="Ldl_recept_b"/>
    <property type="match status" value="2"/>
</dbReference>
<evidence type="ECO:0000256" key="5">
    <source>
        <dbReference type="ARBA" id="ARBA00022729"/>
    </source>
</evidence>
<dbReference type="SUPFAM" id="SSF57196">
    <property type="entry name" value="EGF/Laminin"/>
    <property type="match status" value="3"/>
</dbReference>
<dbReference type="InterPro" id="IPR018097">
    <property type="entry name" value="EGF_Ca-bd_CS"/>
</dbReference>
<dbReference type="GO" id="GO:0042562">
    <property type="term" value="F:hormone binding"/>
    <property type="evidence" value="ECO:0007669"/>
    <property type="project" value="TreeGrafter"/>
</dbReference>
<evidence type="ECO:0000256" key="4">
    <source>
        <dbReference type="ARBA" id="ARBA00022692"/>
    </source>
</evidence>
<feature type="repeat" description="LDL-receptor class B" evidence="13">
    <location>
        <begin position="285"/>
        <end position="330"/>
    </location>
</feature>
<dbReference type="InterPro" id="IPR011042">
    <property type="entry name" value="6-blade_b-propeller_TolB-like"/>
</dbReference>
<keyword evidence="4 15" id="KW-0812">Transmembrane</keyword>
<dbReference type="PROSITE" id="PS51120">
    <property type="entry name" value="LDLRB"/>
    <property type="match status" value="3"/>
</dbReference>
<feature type="non-terminal residue" evidence="17">
    <location>
        <position position="1"/>
    </location>
</feature>
<dbReference type="Pfam" id="PF12661">
    <property type="entry name" value="hEGF"/>
    <property type="match status" value="1"/>
</dbReference>
<evidence type="ECO:0000313" key="17">
    <source>
        <dbReference type="EMBL" id="MBN3317728.1"/>
    </source>
</evidence>
<dbReference type="GO" id="GO:0048731">
    <property type="term" value="P:system development"/>
    <property type="evidence" value="ECO:0007669"/>
    <property type="project" value="UniProtKB-ARBA"/>
</dbReference>
<dbReference type="InterPro" id="IPR000033">
    <property type="entry name" value="LDLR_classB_rpt"/>
</dbReference>
<dbReference type="SMART" id="SM00181">
    <property type="entry name" value="EGF"/>
    <property type="match status" value="9"/>
</dbReference>
<keyword evidence="9 12" id="KW-1015">Disulfide bond</keyword>
<accession>A0A8J7NSS1</accession>
<dbReference type="PROSITE" id="PS01187">
    <property type="entry name" value="EGF_CA"/>
    <property type="match status" value="1"/>
</dbReference>
<feature type="disulfide bond" evidence="12">
    <location>
        <begin position="429"/>
        <end position="439"/>
    </location>
</feature>
<dbReference type="InterPro" id="IPR000742">
    <property type="entry name" value="EGF"/>
</dbReference>
<dbReference type="EMBL" id="JAAWVO010036829">
    <property type="protein sequence ID" value="MBN3317728.1"/>
    <property type="molecule type" value="Genomic_DNA"/>
</dbReference>
<feature type="transmembrane region" description="Helical" evidence="15">
    <location>
        <begin position="659"/>
        <end position="680"/>
    </location>
</feature>
<comment type="caution">
    <text evidence="12">Lacks conserved residue(s) required for the propagation of feature annotation.</text>
</comment>
<dbReference type="FunFam" id="2.10.25.10:FF:000088">
    <property type="entry name" value="Prolow-density lipoprotein receptor-related protein 1"/>
    <property type="match status" value="1"/>
</dbReference>
<comment type="caution">
    <text evidence="17">The sequence shown here is derived from an EMBL/GenBank/DDBJ whole genome shotgun (WGS) entry which is preliminary data.</text>
</comment>
<dbReference type="InterPro" id="IPR013032">
    <property type="entry name" value="EGF-like_CS"/>
</dbReference>
<dbReference type="SMART" id="SM00179">
    <property type="entry name" value="EGF_CA"/>
    <property type="match status" value="2"/>
</dbReference>
<dbReference type="SUPFAM" id="SSF63825">
    <property type="entry name" value="YWTD domain"/>
    <property type="match status" value="1"/>
</dbReference>
<dbReference type="FunFam" id="2.10.25.10:FF:000009">
    <property type="entry name" value="Low-density lipoprotein receptor isoform 1"/>
    <property type="match status" value="1"/>
</dbReference>
<feature type="domain" description="EGF-like" evidence="16">
    <location>
        <begin position="461"/>
        <end position="497"/>
    </location>
</feature>
<evidence type="ECO:0000256" key="12">
    <source>
        <dbReference type="PROSITE-ProRule" id="PRU00076"/>
    </source>
</evidence>
<dbReference type="InterPro" id="IPR009030">
    <property type="entry name" value="Growth_fac_rcpt_cys_sf"/>
</dbReference>
<evidence type="ECO:0000256" key="3">
    <source>
        <dbReference type="ARBA" id="ARBA00022583"/>
    </source>
</evidence>
<dbReference type="FunFam" id="2.120.10.30:FF:000020">
    <property type="entry name" value="Prolow-density lipoprotein receptor-related protein 1"/>
    <property type="match status" value="1"/>
</dbReference>
<dbReference type="GO" id="GO:0043235">
    <property type="term" value="C:receptor complex"/>
    <property type="evidence" value="ECO:0007669"/>
    <property type="project" value="TreeGrafter"/>
</dbReference>
<feature type="repeat" description="LDL-receptor class B" evidence="13">
    <location>
        <begin position="198"/>
        <end position="240"/>
    </location>
</feature>